<evidence type="ECO:0000313" key="1">
    <source>
        <dbReference type="EMBL" id="VDS07535.1"/>
    </source>
</evidence>
<proteinExistence type="predicted"/>
<organism evidence="1 2">
    <name type="scientific">Paracoccus haematequi</name>
    <dbReference type="NCBI Taxonomy" id="2491866"/>
    <lineage>
        <taxon>Bacteria</taxon>
        <taxon>Pseudomonadati</taxon>
        <taxon>Pseudomonadota</taxon>
        <taxon>Alphaproteobacteria</taxon>
        <taxon>Rhodobacterales</taxon>
        <taxon>Paracoccaceae</taxon>
        <taxon>Paracoccus</taxon>
    </lineage>
</organism>
<accession>A0A3S4DUH6</accession>
<reference evidence="1 2" key="1">
    <citation type="submission" date="2018-12" db="EMBL/GenBank/DDBJ databases">
        <authorList>
            <person name="Criscuolo A."/>
        </authorList>
    </citation>
    <scope>NUCLEOTIDE SEQUENCE [LARGE SCALE GENOMIC DNA]</scope>
    <source>
        <strain evidence="1">ACIP1116241</strain>
    </source>
</reference>
<sequence length="58" mass="6600">MDKRATITIYRYPTEAEIIRWAGSALRNVPDGSLTRQFMRDLLRDFKDGLSALEAPDG</sequence>
<dbReference type="AlphaFoldDB" id="A0A3S4DUH6"/>
<dbReference type="Proteomes" id="UP000270743">
    <property type="component" value="Unassembled WGS sequence"/>
</dbReference>
<keyword evidence="2" id="KW-1185">Reference proteome</keyword>
<protein>
    <submittedName>
        <fullName evidence="1">Uncharacterized protein</fullName>
    </submittedName>
</protein>
<dbReference type="EMBL" id="UZWE01000021">
    <property type="protein sequence ID" value="VDS07535.1"/>
    <property type="molecule type" value="Genomic_DNA"/>
</dbReference>
<evidence type="ECO:0000313" key="2">
    <source>
        <dbReference type="Proteomes" id="UP000270743"/>
    </source>
</evidence>
<dbReference type="RefSeq" id="WP_164555126.1">
    <property type="nucleotide sequence ID" value="NZ_UZWE01000021.1"/>
</dbReference>
<name>A0A3S4DUH6_9RHOB</name>
<gene>
    <name evidence="1" type="ORF">PARHAE_00712</name>
</gene>